<gene>
    <name evidence="5" type="primary">sat2b</name>
</gene>
<evidence type="ECO:0000313" key="5">
    <source>
        <dbReference type="Ensembl" id="ENSDCDP00010016140.1"/>
    </source>
</evidence>
<feature type="domain" description="N-acetyltransferase" evidence="4">
    <location>
        <begin position="3"/>
        <end position="169"/>
    </location>
</feature>
<dbReference type="SUPFAM" id="SSF55729">
    <property type="entry name" value="Acyl-CoA N-acyltransferases (Nat)"/>
    <property type="match status" value="1"/>
</dbReference>
<name>A0AAY4B5T3_9TELE</name>
<dbReference type="PROSITE" id="PS51186">
    <property type="entry name" value="GNAT"/>
    <property type="match status" value="1"/>
</dbReference>
<dbReference type="PANTHER" id="PTHR10545">
    <property type="entry name" value="DIAMINE N-ACETYLTRANSFERASE"/>
    <property type="match status" value="1"/>
</dbReference>
<proteinExistence type="inferred from homology"/>
<dbReference type="Gene3D" id="3.40.630.30">
    <property type="match status" value="1"/>
</dbReference>
<dbReference type="InterPro" id="IPR016181">
    <property type="entry name" value="Acyl_CoA_acyltransferase"/>
</dbReference>
<dbReference type="InterPro" id="IPR000182">
    <property type="entry name" value="GNAT_dom"/>
</dbReference>
<reference evidence="5 6" key="1">
    <citation type="submission" date="2020-06" db="EMBL/GenBank/DDBJ databases">
        <authorList>
            <consortium name="Wellcome Sanger Institute Data Sharing"/>
        </authorList>
    </citation>
    <scope>NUCLEOTIDE SEQUENCE [LARGE SCALE GENOMIC DNA]</scope>
</reference>
<evidence type="ECO:0000259" key="4">
    <source>
        <dbReference type="PROSITE" id="PS51186"/>
    </source>
</evidence>
<comment type="similarity">
    <text evidence="1">Belongs to the acetyltransferase family.</text>
</comment>
<evidence type="ECO:0000256" key="1">
    <source>
        <dbReference type="ARBA" id="ARBA00008694"/>
    </source>
</evidence>
<keyword evidence="6" id="KW-1185">Reference proteome</keyword>
<dbReference type="CDD" id="cd04301">
    <property type="entry name" value="NAT_SF"/>
    <property type="match status" value="1"/>
</dbReference>
<dbReference type="AlphaFoldDB" id="A0AAY4B5T3"/>
<dbReference type="GeneTree" id="ENSGT00950000183121"/>
<protein>
    <recommendedName>
        <fullName evidence="4">N-acetyltransferase domain-containing protein</fullName>
    </recommendedName>
</protein>
<reference evidence="5" key="3">
    <citation type="submission" date="2025-09" db="UniProtKB">
        <authorList>
            <consortium name="Ensembl"/>
        </authorList>
    </citation>
    <scope>IDENTIFICATION</scope>
</reference>
<dbReference type="InterPro" id="IPR051016">
    <property type="entry name" value="Diverse_Substrate_AcTransf"/>
</dbReference>
<dbReference type="GO" id="GO:0008080">
    <property type="term" value="F:N-acetyltransferase activity"/>
    <property type="evidence" value="ECO:0007669"/>
    <property type="project" value="TreeGrafter"/>
</dbReference>
<accession>A0AAY4B5T3</accession>
<evidence type="ECO:0000256" key="3">
    <source>
        <dbReference type="ARBA" id="ARBA00023315"/>
    </source>
</evidence>
<keyword evidence="2" id="KW-0808">Transferase</keyword>
<dbReference type="PANTHER" id="PTHR10545:SF51">
    <property type="entry name" value="THIALYSINE N-EPSILON-ACETYLTRANSFERASE"/>
    <property type="match status" value="1"/>
</dbReference>
<dbReference type="Proteomes" id="UP000694580">
    <property type="component" value="Chromosome 10"/>
</dbReference>
<evidence type="ECO:0000256" key="2">
    <source>
        <dbReference type="ARBA" id="ARBA00022679"/>
    </source>
</evidence>
<dbReference type="RefSeq" id="XP_028849421.1">
    <property type="nucleotide sequence ID" value="XM_028993588.1"/>
</dbReference>
<dbReference type="Pfam" id="PF00583">
    <property type="entry name" value="Acetyltransf_1"/>
    <property type="match status" value="1"/>
</dbReference>
<keyword evidence="3" id="KW-0012">Acyltransferase</keyword>
<organism evidence="5 6">
    <name type="scientific">Denticeps clupeoides</name>
    <name type="common">denticle herring</name>
    <dbReference type="NCBI Taxonomy" id="299321"/>
    <lineage>
        <taxon>Eukaryota</taxon>
        <taxon>Metazoa</taxon>
        <taxon>Chordata</taxon>
        <taxon>Craniata</taxon>
        <taxon>Vertebrata</taxon>
        <taxon>Euteleostomi</taxon>
        <taxon>Actinopterygii</taxon>
        <taxon>Neopterygii</taxon>
        <taxon>Teleostei</taxon>
        <taxon>Clupei</taxon>
        <taxon>Clupeiformes</taxon>
        <taxon>Denticipitoidei</taxon>
        <taxon>Denticipitidae</taxon>
        <taxon>Denticeps</taxon>
    </lineage>
</organism>
<dbReference type="GeneID" id="114798149"/>
<dbReference type="Ensembl" id="ENSDCDT00010017137.1">
    <property type="protein sequence ID" value="ENSDCDP00010016140.1"/>
    <property type="gene ID" value="ENSDCDG00010007440.1"/>
</dbReference>
<reference evidence="5" key="2">
    <citation type="submission" date="2025-08" db="UniProtKB">
        <authorList>
            <consortium name="Ensembl"/>
        </authorList>
    </citation>
    <scope>IDENTIFICATION</scope>
</reference>
<evidence type="ECO:0000313" key="6">
    <source>
        <dbReference type="Proteomes" id="UP000694580"/>
    </source>
</evidence>
<sequence length="169" mass="19440">MNFTIRPAARTDCKDISRMIRELAVYENMQDQVKISHEELERDGFCDSPFYQSLVAEVPEDRGRAVVGYAIFYYTYRTWTGPTVYLEDLYVRPEFRGKGIGKAMMNTVAKVAKQRQCSCLHLSVLDWNQPSIDFYIAKGGRNLTATEGWQFIRFEGDAFENLVQGAPKN</sequence>
<dbReference type="FunFam" id="3.40.630.30:FF:000064">
    <property type="entry name" value="GNAT family acetyltransferase"/>
    <property type="match status" value="1"/>
</dbReference>